<evidence type="ECO:0000259" key="2">
    <source>
        <dbReference type="Pfam" id="PF04480"/>
    </source>
</evidence>
<comment type="caution">
    <text evidence="3">The sequence shown here is derived from an EMBL/GenBank/DDBJ whole genome shotgun (WGS) entry which is preliminary data.</text>
</comment>
<evidence type="ECO:0000256" key="1">
    <source>
        <dbReference type="SAM" id="MobiDB-lite"/>
    </source>
</evidence>
<dbReference type="InterPro" id="IPR011335">
    <property type="entry name" value="Restrct_endonuc-II-like"/>
</dbReference>
<protein>
    <submittedName>
        <fullName evidence="3">DUF559 domain-containing protein</fullName>
    </submittedName>
</protein>
<organism evidence="3 4">
    <name type="scientific">Microbacterium fluvii</name>
    <dbReference type="NCBI Taxonomy" id="415215"/>
    <lineage>
        <taxon>Bacteria</taxon>
        <taxon>Bacillati</taxon>
        <taxon>Actinomycetota</taxon>
        <taxon>Actinomycetes</taxon>
        <taxon>Micrococcales</taxon>
        <taxon>Microbacteriaceae</taxon>
        <taxon>Microbacterium</taxon>
    </lineage>
</organism>
<keyword evidence="4" id="KW-1185">Reference proteome</keyword>
<feature type="region of interest" description="Disordered" evidence="1">
    <location>
        <begin position="41"/>
        <end position="62"/>
    </location>
</feature>
<dbReference type="InterPro" id="IPR007569">
    <property type="entry name" value="DUF559"/>
</dbReference>
<dbReference type="Gene3D" id="3.40.960.10">
    <property type="entry name" value="VSR Endonuclease"/>
    <property type="match status" value="1"/>
</dbReference>
<dbReference type="RefSeq" id="WP_262873540.1">
    <property type="nucleotide sequence ID" value="NZ_BAABKW010000002.1"/>
</dbReference>
<evidence type="ECO:0000313" key="3">
    <source>
        <dbReference type="EMBL" id="MFC7268653.1"/>
    </source>
</evidence>
<dbReference type="Pfam" id="PF04480">
    <property type="entry name" value="DUF559"/>
    <property type="match status" value="1"/>
</dbReference>
<sequence>MLHPRPLPATLGEAFTREEALEAGATDRRLRAADLERPYRGVRQRVGTDATEDDTSPKSGWEQERAARAAVLRRVRAYALVMEPHAFFIGRTAAVIHGCQVANTGPLDVGVLAPHRAPRHRDIRGFQLTSRLGTVVEASGFRVTDVPTTWATLARDLPLRRLIEVGDALVRIPRDERGQPRPEAQLASPTALRHAADLSRRRGAPKLREAIEFIRVGSASPLETDVRLDAELAGLPEPELDVDIHDREGRRIGITELVYRQQKVVVEIEGDQHRVDENQWNRDIEKYNAYTAEGWEVVRLTREHIVGEHPTAVATVRAALRRRGWRG</sequence>
<dbReference type="EMBL" id="JBHTBE010000001">
    <property type="protein sequence ID" value="MFC7268653.1"/>
    <property type="molecule type" value="Genomic_DNA"/>
</dbReference>
<dbReference type="Proteomes" id="UP001596507">
    <property type="component" value="Unassembled WGS sequence"/>
</dbReference>
<proteinExistence type="predicted"/>
<feature type="region of interest" description="Disordered" evidence="1">
    <location>
        <begin position="175"/>
        <end position="199"/>
    </location>
</feature>
<reference evidence="4" key="1">
    <citation type="journal article" date="2019" name="Int. J. Syst. Evol. Microbiol.">
        <title>The Global Catalogue of Microorganisms (GCM) 10K type strain sequencing project: providing services to taxonomists for standard genome sequencing and annotation.</title>
        <authorList>
            <consortium name="The Broad Institute Genomics Platform"/>
            <consortium name="The Broad Institute Genome Sequencing Center for Infectious Disease"/>
            <person name="Wu L."/>
            <person name="Ma J."/>
        </authorList>
    </citation>
    <scope>NUCLEOTIDE SEQUENCE [LARGE SCALE GENOMIC DNA]</scope>
    <source>
        <strain evidence="4">CGMCC 1.15772</strain>
    </source>
</reference>
<name>A0ABW2HFA5_9MICO</name>
<gene>
    <name evidence="3" type="ORF">ACFQRL_06760</name>
</gene>
<evidence type="ECO:0000313" key="4">
    <source>
        <dbReference type="Proteomes" id="UP001596507"/>
    </source>
</evidence>
<feature type="domain" description="DUF559" evidence="2">
    <location>
        <begin position="255"/>
        <end position="319"/>
    </location>
</feature>
<dbReference type="SUPFAM" id="SSF52980">
    <property type="entry name" value="Restriction endonuclease-like"/>
    <property type="match status" value="1"/>
</dbReference>
<accession>A0ABW2HFA5</accession>